<accession>A0ABQ5J183</accession>
<proteinExistence type="predicted"/>
<reference evidence="2" key="1">
    <citation type="journal article" date="2022" name="Int. J. Mol. Sci.">
        <title>Draft Genome of Tanacetum Coccineum: Genomic Comparison of Closely Related Tanacetum-Family Plants.</title>
        <authorList>
            <person name="Yamashiro T."/>
            <person name="Shiraishi A."/>
            <person name="Nakayama K."/>
            <person name="Satake H."/>
        </authorList>
    </citation>
    <scope>NUCLEOTIDE SEQUENCE</scope>
</reference>
<protein>
    <submittedName>
        <fullName evidence="2">Uncharacterized protein</fullName>
    </submittedName>
</protein>
<evidence type="ECO:0000313" key="3">
    <source>
        <dbReference type="Proteomes" id="UP001151760"/>
    </source>
</evidence>
<dbReference type="PANTHER" id="PTHR33710">
    <property type="entry name" value="BNAC02G09200D PROTEIN"/>
    <property type="match status" value="1"/>
</dbReference>
<dbReference type="Proteomes" id="UP001151760">
    <property type="component" value="Unassembled WGS sequence"/>
</dbReference>
<sequence>MEGLDDEVAEDVSGTAKFMARNEVSNVVDGNVSEMQETQLRKKIVNKVCSEVFGEWEWVSNSVDSRKGCRIVVGWDTVVFTPVLLSQSSQINATGRRDLWKNIKDNNSIAGSFPWELLGDYNVILNFNENSRGMRVNNVGVHEFKDCVEAVNLEDIKITGLFFMWIQKRRDPNNGILKKLDRVMGNGKFVDEYINGFASFLPFGVSDHSPAVLVVGVSIVEEHIGNLVIVNEKKMERRKTMDPKIVWFYKSPTKAGNASLEKVIDVPDNSFANKMASSLRTLSNPDLVEMMNLRRCRNTFSSRFQSLLSQLEIHGAGVSTKDANQKFLRLYTSTSSTHNVAFVSSKSTNSTNDVSTAYGVSTSSSHNSQNEGSSSYTDELKVGLKDKVECFNCHNTSTLLESEDQKEIKKAEGEMHGTLDIKQKTMGGDLENRRNLKL</sequence>
<dbReference type="PANTHER" id="PTHR33710:SF71">
    <property type="entry name" value="ENDONUCLEASE_EXONUCLEASE_PHOSPHATASE DOMAIN-CONTAINING PROTEIN"/>
    <property type="match status" value="1"/>
</dbReference>
<reference evidence="2" key="2">
    <citation type="submission" date="2022-01" db="EMBL/GenBank/DDBJ databases">
        <authorList>
            <person name="Yamashiro T."/>
            <person name="Shiraishi A."/>
            <person name="Satake H."/>
            <person name="Nakayama K."/>
        </authorList>
    </citation>
    <scope>NUCLEOTIDE SEQUENCE</scope>
</reference>
<gene>
    <name evidence="2" type="ORF">Tco_1122655</name>
</gene>
<evidence type="ECO:0000256" key="1">
    <source>
        <dbReference type="SAM" id="MobiDB-lite"/>
    </source>
</evidence>
<evidence type="ECO:0000313" key="2">
    <source>
        <dbReference type="EMBL" id="GJU06225.1"/>
    </source>
</evidence>
<dbReference type="EMBL" id="BQNB010021422">
    <property type="protein sequence ID" value="GJU06225.1"/>
    <property type="molecule type" value="Genomic_DNA"/>
</dbReference>
<organism evidence="2 3">
    <name type="scientific">Tanacetum coccineum</name>
    <dbReference type="NCBI Taxonomy" id="301880"/>
    <lineage>
        <taxon>Eukaryota</taxon>
        <taxon>Viridiplantae</taxon>
        <taxon>Streptophyta</taxon>
        <taxon>Embryophyta</taxon>
        <taxon>Tracheophyta</taxon>
        <taxon>Spermatophyta</taxon>
        <taxon>Magnoliopsida</taxon>
        <taxon>eudicotyledons</taxon>
        <taxon>Gunneridae</taxon>
        <taxon>Pentapetalae</taxon>
        <taxon>asterids</taxon>
        <taxon>campanulids</taxon>
        <taxon>Asterales</taxon>
        <taxon>Asteraceae</taxon>
        <taxon>Asteroideae</taxon>
        <taxon>Anthemideae</taxon>
        <taxon>Anthemidinae</taxon>
        <taxon>Tanacetum</taxon>
    </lineage>
</organism>
<comment type="caution">
    <text evidence="2">The sequence shown here is derived from an EMBL/GenBank/DDBJ whole genome shotgun (WGS) entry which is preliminary data.</text>
</comment>
<keyword evidence="3" id="KW-1185">Reference proteome</keyword>
<feature type="compositionally biased region" description="Low complexity" evidence="1">
    <location>
        <begin position="361"/>
        <end position="375"/>
    </location>
</feature>
<name>A0ABQ5J183_9ASTR</name>
<feature type="region of interest" description="Disordered" evidence="1">
    <location>
        <begin position="358"/>
        <end position="377"/>
    </location>
</feature>